<dbReference type="AlphaFoldDB" id="A0A9N9S7W7"/>
<reference evidence="3" key="1">
    <citation type="submission" date="2022-01" db="EMBL/GenBank/DDBJ databases">
        <authorList>
            <person name="King R."/>
        </authorList>
    </citation>
    <scope>NUCLEOTIDE SEQUENCE</scope>
</reference>
<evidence type="ECO:0000313" key="3">
    <source>
        <dbReference type="EMBL" id="CAG9811002.1"/>
    </source>
</evidence>
<dbReference type="Gene3D" id="1.10.510.10">
    <property type="entry name" value="Transferase(Phosphotransferase) domain 1"/>
    <property type="match status" value="1"/>
</dbReference>
<evidence type="ECO:0000313" key="4">
    <source>
        <dbReference type="Proteomes" id="UP001153620"/>
    </source>
</evidence>
<dbReference type="InterPro" id="IPR000719">
    <property type="entry name" value="Prot_kinase_dom"/>
</dbReference>
<dbReference type="InterPro" id="IPR051130">
    <property type="entry name" value="Mito_struct-func_regulator"/>
</dbReference>
<accession>A0A9N9S7W7</accession>
<reference evidence="3" key="2">
    <citation type="submission" date="2022-10" db="EMBL/GenBank/DDBJ databases">
        <authorList>
            <consortium name="ENA_rothamsted_submissions"/>
            <consortium name="culmorum"/>
            <person name="King R."/>
        </authorList>
    </citation>
    <scope>NUCLEOTIDE SEQUENCE</scope>
</reference>
<dbReference type="SMART" id="SM00220">
    <property type="entry name" value="S_TKc"/>
    <property type="match status" value="1"/>
</dbReference>
<feature type="domain" description="Protein kinase" evidence="2">
    <location>
        <begin position="212"/>
        <end position="534"/>
    </location>
</feature>
<proteinExistence type="inferred from homology"/>
<dbReference type="GO" id="GO:0055088">
    <property type="term" value="P:lipid homeostasis"/>
    <property type="evidence" value="ECO:0007669"/>
    <property type="project" value="TreeGrafter"/>
</dbReference>
<dbReference type="InterPro" id="IPR004147">
    <property type="entry name" value="ABC1_dom"/>
</dbReference>
<protein>
    <recommendedName>
        <fullName evidence="2">Protein kinase domain-containing protein</fullName>
    </recommendedName>
</protein>
<dbReference type="GO" id="GO:0004672">
    <property type="term" value="F:protein kinase activity"/>
    <property type="evidence" value="ECO:0007669"/>
    <property type="project" value="InterPro"/>
</dbReference>
<name>A0A9N9S7W7_9DIPT</name>
<evidence type="ECO:0000256" key="1">
    <source>
        <dbReference type="ARBA" id="ARBA00009670"/>
    </source>
</evidence>
<dbReference type="CDD" id="cd13969">
    <property type="entry name" value="ADCK1-like"/>
    <property type="match status" value="1"/>
</dbReference>
<keyword evidence="4" id="KW-1185">Reference proteome</keyword>
<dbReference type="GO" id="GO:0007005">
    <property type="term" value="P:mitochondrion organization"/>
    <property type="evidence" value="ECO:0007669"/>
    <property type="project" value="TreeGrafter"/>
</dbReference>
<dbReference type="GO" id="GO:0005524">
    <property type="term" value="F:ATP binding"/>
    <property type="evidence" value="ECO:0007669"/>
    <property type="project" value="InterPro"/>
</dbReference>
<dbReference type="EMBL" id="OU895880">
    <property type="protein sequence ID" value="CAG9811002.1"/>
    <property type="molecule type" value="Genomic_DNA"/>
</dbReference>
<dbReference type="InterPro" id="IPR045307">
    <property type="entry name" value="ADCK1_dom"/>
</dbReference>
<evidence type="ECO:0000259" key="2">
    <source>
        <dbReference type="PROSITE" id="PS50011"/>
    </source>
</evidence>
<gene>
    <name evidence="3" type="ORF">CHIRRI_LOCUS13812</name>
</gene>
<dbReference type="PANTHER" id="PTHR43173:SF19">
    <property type="entry name" value="AARF DOMAIN-CONTAINING PROTEIN KINASE 1"/>
    <property type="match status" value="1"/>
</dbReference>
<dbReference type="Proteomes" id="UP001153620">
    <property type="component" value="Chromosome 4"/>
</dbReference>
<dbReference type="SUPFAM" id="SSF56112">
    <property type="entry name" value="Protein kinase-like (PK-like)"/>
    <property type="match status" value="1"/>
</dbReference>
<dbReference type="PANTHER" id="PTHR43173">
    <property type="entry name" value="ABC1 FAMILY PROTEIN"/>
    <property type="match status" value="1"/>
</dbReference>
<dbReference type="PROSITE" id="PS50011">
    <property type="entry name" value="PROTEIN_KINASE_DOM"/>
    <property type="match status" value="1"/>
</dbReference>
<dbReference type="GO" id="GO:0005743">
    <property type="term" value="C:mitochondrial inner membrane"/>
    <property type="evidence" value="ECO:0007669"/>
    <property type="project" value="TreeGrafter"/>
</dbReference>
<sequence>MSTKSKIFSKVLQKVAENPELATKLLETTSEALPKILKAQQRLSSLSNLQQVAPPPKPPSNFFKKVRRVFRYGLIGSTIVGTGLSLHNANYDWSGIGIVRFTRSATALVEIASLYQRELYFKSWDKSSKEYREQRSVVHQKAANRLLELCCLNRGVYVKVGQHIGALEYLLPIEYVNTMKILHSQAPANSLEDIYQVIRQDLKRDPSELFLTFDPEPLGAASLAQVHRATLKNGADVAVKVQHHYVRGNAKVDTATMEYCVRIMEWLFPEFKFKWLVDESKKNLPIELDFLHEGKNIEKVRRQFQDVKWLKIPKVFWELSTDRVLVMEYLEGGQVTDLNYMKKNNIDPFEVSNKLGALYANMIFLNGYVHSDPHPGNILVHKNKKGGTDIVLLDHGLYADLSNRFRYEYAKLWLSILRVDRKAMRAHAYNLGIKGDLYGVFACMVTGRPWESIMQGIAKKRPDAYEKELLLTGGALVIPDIAEILEKVDRQMLLVLKTNDLIRGIESTIQTQDRMTAFWVMSKCCVKSAAREEIERSANYWKKFSLAIRASWSLFKINFFYLYLGFKQGCLLATMKQLVI</sequence>
<dbReference type="InterPro" id="IPR011009">
    <property type="entry name" value="Kinase-like_dom_sf"/>
</dbReference>
<dbReference type="OrthoDB" id="427480at2759"/>
<comment type="similarity">
    <text evidence="1">Belongs to the protein kinase superfamily. ADCK protein kinase family.</text>
</comment>
<organism evidence="3 4">
    <name type="scientific">Chironomus riparius</name>
    <dbReference type="NCBI Taxonomy" id="315576"/>
    <lineage>
        <taxon>Eukaryota</taxon>
        <taxon>Metazoa</taxon>
        <taxon>Ecdysozoa</taxon>
        <taxon>Arthropoda</taxon>
        <taxon>Hexapoda</taxon>
        <taxon>Insecta</taxon>
        <taxon>Pterygota</taxon>
        <taxon>Neoptera</taxon>
        <taxon>Endopterygota</taxon>
        <taxon>Diptera</taxon>
        <taxon>Nematocera</taxon>
        <taxon>Chironomoidea</taxon>
        <taxon>Chironomidae</taxon>
        <taxon>Chironominae</taxon>
        <taxon>Chironomus</taxon>
    </lineage>
</organism>
<dbReference type="Pfam" id="PF03109">
    <property type="entry name" value="ABC1"/>
    <property type="match status" value="1"/>
</dbReference>